<dbReference type="PROSITE" id="PS50939">
    <property type="entry name" value="CYTOCHROME_B561"/>
    <property type="match status" value="1"/>
</dbReference>
<evidence type="ECO:0000313" key="9">
    <source>
        <dbReference type="EMBL" id="KAL1207435.1"/>
    </source>
</evidence>
<evidence type="ECO:0000256" key="5">
    <source>
        <dbReference type="ARBA" id="ARBA00022989"/>
    </source>
</evidence>
<feature type="transmembrane region" description="Helical" evidence="7">
    <location>
        <begin position="124"/>
        <end position="143"/>
    </location>
</feature>
<evidence type="ECO:0000256" key="1">
    <source>
        <dbReference type="ARBA" id="ARBA00004370"/>
    </source>
</evidence>
<accession>A0ABD1B0F9</accession>
<evidence type="ECO:0000256" key="6">
    <source>
        <dbReference type="ARBA" id="ARBA00023136"/>
    </source>
</evidence>
<name>A0ABD1B0F9_CARAN</name>
<feature type="transmembrane region" description="Helical" evidence="7">
    <location>
        <begin position="98"/>
        <end position="118"/>
    </location>
</feature>
<gene>
    <name evidence="9" type="ORF">V5N11_007029</name>
</gene>
<evidence type="ECO:0000256" key="2">
    <source>
        <dbReference type="ARBA" id="ARBA00022448"/>
    </source>
</evidence>
<keyword evidence="4" id="KW-0249">Electron transport</keyword>
<keyword evidence="10" id="KW-1185">Reference proteome</keyword>
<dbReference type="CDD" id="cd08760">
    <property type="entry name" value="Cyt_b561_FRRS1_like"/>
    <property type="match status" value="1"/>
</dbReference>
<dbReference type="InterPro" id="IPR006593">
    <property type="entry name" value="Cyt_b561/ferric_Rdtase_TM"/>
</dbReference>
<evidence type="ECO:0000256" key="7">
    <source>
        <dbReference type="SAM" id="Phobius"/>
    </source>
</evidence>
<evidence type="ECO:0000259" key="8">
    <source>
        <dbReference type="PROSITE" id="PS50939"/>
    </source>
</evidence>
<keyword evidence="5 7" id="KW-1133">Transmembrane helix</keyword>
<proteinExistence type="predicted"/>
<dbReference type="AlphaFoldDB" id="A0ABD1B0F9"/>
<dbReference type="GO" id="GO:0016020">
    <property type="term" value="C:membrane"/>
    <property type="evidence" value="ECO:0007669"/>
    <property type="project" value="UniProtKB-SubCell"/>
</dbReference>
<dbReference type="PANTHER" id="PTHR23130">
    <property type="entry name" value="CYTOCHROME B561 AND DOMON DOMAIN-CONTAINING PROTEIN"/>
    <property type="match status" value="1"/>
</dbReference>
<evidence type="ECO:0000256" key="3">
    <source>
        <dbReference type="ARBA" id="ARBA00022692"/>
    </source>
</evidence>
<sequence length="169" mass="19622">MPIGAMAARYMRTYQGLDPMWFYIHIGFQTTGYFVGLLGGLGTAIYMAKYTGIRSTQHTMIWLFLFALGFLQILALKERPDKDHKYRHYWNWYHHTKGYVVIVLSVYNIYKGLAILQPGSLWKIAYTTIINLIGLFAILMEILQFNKRWAGFCCKKSEDLEDDQTASNV</sequence>
<comment type="subcellular location">
    <subcellularLocation>
        <location evidence="1">Membrane</location>
    </subcellularLocation>
</comment>
<dbReference type="PANTHER" id="PTHR23130:SF174">
    <property type="entry name" value="CYTOCHROME B561 AND DOMON DOMAIN-CONTAINING PROTEIN"/>
    <property type="match status" value="1"/>
</dbReference>
<reference evidence="9 10" key="1">
    <citation type="submission" date="2024-04" db="EMBL/GenBank/DDBJ databases">
        <title>Genome assembly C_amara_ONT_v2.</title>
        <authorList>
            <person name="Yant L."/>
            <person name="Moore C."/>
            <person name="Slenker M."/>
        </authorList>
    </citation>
    <scope>NUCLEOTIDE SEQUENCE [LARGE SCALE GENOMIC DNA]</scope>
    <source>
        <tissue evidence="9">Leaf</tissue>
    </source>
</reference>
<evidence type="ECO:0000313" key="10">
    <source>
        <dbReference type="Proteomes" id="UP001558713"/>
    </source>
</evidence>
<organism evidence="9 10">
    <name type="scientific">Cardamine amara subsp. amara</name>
    <dbReference type="NCBI Taxonomy" id="228776"/>
    <lineage>
        <taxon>Eukaryota</taxon>
        <taxon>Viridiplantae</taxon>
        <taxon>Streptophyta</taxon>
        <taxon>Embryophyta</taxon>
        <taxon>Tracheophyta</taxon>
        <taxon>Spermatophyta</taxon>
        <taxon>Magnoliopsida</taxon>
        <taxon>eudicotyledons</taxon>
        <taxon>Gunneridae</taxon>
        <taxon>Pentapetalae</taxon>
        <taxon>rosids</taxon>
        <taxon>malvids</taxon>
        <taxon>Brassicales</taxon>
        <taxon>Brassicaceae</taxon>
        <taxon>Cardamineae</taxon>
        <taxon>Cardamine</taxon>
    </lineage>
</organism>
<feature type="transmembrane region" description="Helical" evidence="7">
    <location>
        <begin position="60"/>
        <end position="77"/>
    </location>
</feature>
<evidence type="ECO:0000256" key="4">
    <source>
        <dbReference type="ARBA" id="ARBA00022982"/>
    </source>
</evidence>
<dbReference type="Gene3D" id="1.20.120.1770">
    <property type="match status" value="1"/>
</dbReference>
<keyword evidence="3 7" id="KW-0812">Transmembrane</keyword>
<keyword evidence="6 7" id="KW-0472">Membrane</keyword>
<protein>
    <submittedName>
        <fullName evidence="9">Cytochrome and DOMON domain-containing protein</fullName>
    </submittedName>
</protein>
<feature type="domain" description="Cytochrome b561" evidence="8">
    <location>
        <begin position="1"/>
        <end position="149"/>
    </location>
</feature>
<dbReference type="EMBL" id="JBANAX010000476">
    <property type="protein sequence ID" value="KAL1207435.1"/>
    <property type="molecule type" value="Genomic_DNA"/>
</dbReference>
<comment type="caution">
    <text evidence="9">The sequence shown here is derived from an EMBL/GenBank/DDBJ whole genome shotgun (WGS) entry which is preliminary data.</text>
</comment>
<keyword evidence="2" id="KW-0813">Transport</keyword>
<dbReference type="SMART" id="SM00665">
    <property type="entry name" value="B561"/>
    <property type="match status" value="1"/>
</dbReference>
<dbReference type="Proteomes" id="UP001558713">
    <property type="component" value="Unassembled WGS sequence"/>
</dbReference>
<feature type="transmembrane region" description="Helical" evidence="7">
    <location>
        <begin position="21"/>
        <end position="48"/>
    </location>
</feature>